<feature type="compositionally biased region" description="Pro residues" evidence="1">
    <location>
        <begin position="116"/>
        <end position="128"/>
    </location>
</feature>
<evidence type="ECO:0000256" key="1">
    <source>
        <dbReference type="SAM" id="MobiDB-lite"/>
    </source>
</evidence>
<gene>
    <name evidence="2" type="ORF">J3R30DRAFT_3523810</name>
</gene>
<sequence length="260" mass="29080">MTLVDRQNSIGFLFPSKLSPSRRVHRSPSSTSLESSRSSSPSTYSFTHMSQESSQVSEASCSTASTTACPIPFLGPSKTRTSCLSEYWDSDAYRCNLGRRTHMRRKPKPRVIRPLPQIPTPPARPLPCPTGLRKLPLLPPRPQHPQHPQRSSLSNYPASVETDSLHCREKPPSLVWDPYFTPEIDWDAIMVEIVRGNSRENNDYYDYSDDAESIYTEEVYVSCPSSSNSGSSCCSCCIILSTWQTLRNLTVDTRGEGAKV</sequence>
<comment type="caution">
    <text evidence="2">The sequence shown here is derived from an EMBL/GenBank/DDBJ whole genome shotgun (WGS) entry which is preliminary data.</text>
</comment>
<organism evidence="2 3">
    <name type="scientific">Lentinula aciculospora</name>
    <dbReference type="NCBI Taxonomy" id="153920"/>
    <lineage>
        <taxon>Eukaryota</taxon>
        <taxon>Fungi</taxon>
        <taxon>Dikarya</taxon>
        <taxon>Basidiomycota</taxon>
        <taxon>Agaricomycotina</taxon>
        <taxon>Agaricomycetes</taxon>
        <taxon>Agaricomycetidae</taxon>
        <taxon>Agaricales</taxon>
        <taxon>Marasmiineae</taxon>
        <taxon>Omphalotaceae</taxon>
        <taxon>Lentinula</taxon>
    </lineage>
</organism>
<accession>A0A9W9DJD0</accession>
<dbReference type="Proteomes" id="UP001150266">
    <property type="component" value="Unassembled WGS sequence"/>
</dbReference>
<name>A0A9W9DJD0_9AGAR</name>
<dbReference type="EMBL" id="JAOTPV010000021">
    <property type="protein sequence ID" value="KAJ4472181.1"/>
    <property type="molecule type" value="Genomic_DNA"/>
</dbReference>
<proteinExistence type="predicted"/>
<keyword evidence="3" id="KW-1185">Reference proteome</keyword>
<reference evidence="2" key="1">
    <citation type="submission" date="2022-08" db="EMBL/GenBank/DDBJ databases">
        <title>A Global Phylogenomic Analysis of the Shiitake Genus Lentinula.</title>
        <authorList>
            <consortium name="DOE Joint Genome Institute"/>
            <person name="Sierra-Patev S."/>
            <person name="Min B."/>
            <person name="Naranjo-Ortiz M."/>
            <person name="Looney B."/>
            <person name="Konkel Z."/>
            <person name="Slot J.C."/>
            <person name="Sakamoto Y."/>
            <person name="Steenwyk J.L."/>
            <person name="Rokas A."/>
            <person name="Carro J."/>
            <person name="Camarero S."/>
            <person name="Ferreira P."/>
            <person name="Molpeceres G."/>
            <person name="Ruiz-Duenas F.J."/>
            <person name="Serrano A."/>
            <person name="Henrissat B."/>
            <person name="Drula E."/>
            <person name="Hughes K.W."/>
            <person name="Mata J.L."/>
            <person name="Ishikawa N.K."/>
            <person name="Vargas-Isla R."/>
            <person name="Ushijima S."/>
            <person name="Smith C.A."/>
            <person name="Ahrendt S."/>
            <person name="Andreopoulos W."/>
            <person name="He G."/>
            <person name="Labutti K."/>
            <person name="Lipzen A."/>
            <person name="Ng V."/>
            <person name="Riley R."/>
            <person name="Sandor L."/>
            <person name="Barry K."/>
            <person name="Martinez A.T."/>
            <person name="Xiao Y."/>
            <person name="Gibbons J.G."/>
            <person name="Terashima K."/>
            <person name="Grigoriev I.V."/>
            <person name="Hibbett D.S."/>
        </authorList>
    </citation>
    <scope>NUCLEOTIDE SEQUENCE</scope>
    <source>
        <strain evidence="2">JLM2183</strain>
    </source>
</reference>
<feature type="region of interest" description="Disordered" evidence="1">
    <location>
        <begin position="19"/>
        <end position="51"/>
    </location>
</feature>
<evidence type="ECO:0000313" key="3">
    <source>
        <dbReference type="Proteomes" id="UP001150266"/>
    </source>
</evidence>
<dbReference type="AlphaFoldDB" id="A0A9W9DJD0"/>
<dbReference type="OrthoDB" id="3062401at2759"/>
<feature type="region of interest" description="Disordered" evidence="1">
    <location>
        <begin position="111"/>
        <end position="156"/>
    </location>
</feature>
<feature type="compositionally biased region" description="Low complexity" evidence="1">
    <location>
        <begin position="27"/>
        <end position="45"/>
    </location>
</feature>
<protein>
    <submittedName>
        <fullName evidence="2">Uncharacterized protein</fullName>
    </submittedName>
</protein>
<evidence type="ECO:0000313" key="2">
    <source>
        <dbReference type="EMBL" id="KAJ4472181.1"/>
    </source>
</evidence>